<proteinExistence type="predicted"/>
<evidence type="ECO:0000259" key="1">
    <source>
        <dbReference type="PROSITE" id="PS51733"/>
    </source>
</evidence>
<dbReference type="Pfam" id="PF21948">
    <property type="entry name" value="LplA-B_cat"/>
    <property type="match status" value="1"/>
</dbReference>
<sequence>MEILHDVVAPGQQIAAYARSLELLREVGSGKRGATLRVYAPQPVIAFGRRDELNPNFQSAAQACRDHGFEPIVRKVGGHAAAYHQGCLVVDHLQPAKDAVTGNNERFGIFGQMYADALQSLGVDAAVGEIPGEYCPGEYSVHGVLPNGGKIKLVGTAQRVVSGAWWFSAGIVVDGSSQLRAVTTDVYRALELPLIPSTVGAVTNVLPEITAEDVEDAVIEAYANEGFE</sequence>
<name>A0A7H2BGR6_9MICC</name>
<dbReference type="AlphaFoldDB" id="A0A7H2BGR6"/>
<protein>
    <submittedName>
        <fullName evidence="2">Lipoate--protein ligase family protein</fullName>
    </submittedName>
</protein>
<gene>
    <name evidence="2" type="ORF">IDM49_05895</name>
</gene>
<dbReference type="SUPFAM" id="SSF55681">
    <property type="entry name" value="Class II aaRS and biotin synthetases"/>
    <property type="match status" value="1"/>
</dbReference>
<dbReference type="PROSITE" id="PS51733">
    <property type="entry name" value="BPL_LPL_CATALYTIC"/>
    <property type="match status" value="1"/>
</dbReference>
<dbReference type="KEGG" id="rter:IDM49_05895"/>
<dbReference type="EMBL" id="CP061539">
    <property type="protein sequence ID" value="QNV38862.1"/>
    <property type="molecule type" value="Genomic_DNA"/>
</dbReference>
<dbReference type="Proteomes" id="UP000516404">
    <property type="component" value="Chromosome"/>
</dbReference>
<organism evidence="2 3">
    <name type="scientific">Rothia terrae</name>
    <dbReference type="NCBI Taxonomy" id="396015"/>
    <lineage>
        <taxon>Bacteria</taxon>
        <taxon>Bacillati</taxon>
        <taxon>Actinomycetota</taxon>
        <taxon>Actinomycetes</taxon>
        <taxon>Micrococcales</taxon>
        <taxon>Micrococcaceae</taxon>
        <taxon>Rothia</taxon>
    </lineage>
</organism>
<dbReference type="InterPro" id="IPR045864">
    <property type="entry name" value="aa-tRNA-synth_II/BPL/LPL"/>
</dbReference>
<dbReference type="GO" id="GO:0016874">
    <property type="term" value="F:ligase activity"/>
    <property type="evidence" value="ECO:0007669"/>
    <property type="project" value="UniProtKB-KW"/>
</dbReference>
<dbReference type="Gene3D" id="3.30.930.10">
    <property type="entry name" value="Bira Bifunctional Protein, Domain 2"/>
    <property type="match status" value="1"/>
</dbReference>
<keyword evidence="2" id="KW-0436">Ligase</keyword>
<reference evidence="2 3" key="1">
    <citation type="submission" date="2020-09" db="EMBL/GenBank/DDBJ databases">
        <title>Investigation of environmental microbes.</title>
        <authorList>
            <person name="Ou Y."/>
            <person name="Kang Q."/>
        </authorList>
    </citation>
    <scope>NUCLEOTIDE SEQUENCE [LARGE SCALE GENOMIC DNA]</scope>
    <source>
        <strain evidence="2 3">KJZ-14</strain>
    </source>
</reference>
<dbReference type="GeneID" id="96623762"/>
<dbReference type="InterPro" id="IPR004143">
    <property type="entry name" value="BPL_LPL_catalytic"/>
</dbReference>
<accession>A0A7H2BGR6</accession>
<keyword evidence="3" id="KW-1185">Reference proteome</keyword>
<evidence type="ECO:0000313" key="3">
    <source>
        <dbReference type="Proteomes" id="UP000516404"/>
    </source>
</evidence>
<evidence type="ECO:0000313" key="2">
    <source>
        <dbReference type="EMBL" id="QNV38862.1"/>
    </source>
</evidence>
<dbReference type="RefSeq" id="WP_190725436.1">
    <property type="nucleotide sequence ID" value="NZ_CP061539.1"/>
</dbReference>
<feature type="domain" description="BPL/LPL catalytic" evidence="1">
    <location>
        <begin position="30"/>
        <end position="228"/>
    </location>
</feature>